<dbReference type="Proteomes" id="UP000001593">
    <property type="component" value="Unassembled WGS sequence"/>
</dbReference>
<feature type="transmembrane region" description="Helical" evidence="2">
    <location>
        <begin position="466"/>
        <end position="483"/>
    </location>
</feature>
<proteinExistence type="predicted"/>
<feature type="region of interest" description="Disordered" evidence="1">
    <location>
        <begin position="337"/>
        <end position="395"/>
    </location>
</feature>
<dbReference type="EMBL" id="DS469702">
    <property type="protein sequence ID" value="EDO35315.1"/>
    <property type="molecule type" value="Genomic_DNA"/>
</dbReference>
<gene>
    <name evidence="4" type="ORF">NEMVEDRAFT_v1g214285</name>
</gene>
<evidence type="ECO:0000313" key="5">
    <source>
        <dbReference type="Proteomes" id="UP000001593"/>
    </source>
</evidence>
<keyword evidence="2" id="KW-0472">Membrane</keyword>
<feature type="compositionally biased region" description="Polar residues" evidence="1">
    <location>
        <begin position="345"/>
        <end position="365"/>
    </location>
</feature>
<keyword evidence="3" id="KW-0732">Signal</keyword>
<evidence type="ECO:0000256" key="2">
    <source>
        <dbReference type="SAM" id="Phobius"/>
    </source>
</evidence>
<organism evidence="4 5">
    <name type="scientific">Nematostella vectensis</name>
    <name type="common">Starlet sea anemone</name>
    <dbReference type="NCBI Taxonomy" id="45351"/>
    <lineage>
        <taxon>Eukaryota</taxon>
        <taxon>Metazoa</taxon>
        <taxon>Cnidaria</taxon>
        <taxon>Anthozoa</taxon>
        <taxon>Hexacorallia</taxon>
        <taxon>Actiniaria</taxon>
        <taxon>Edwardsiidae</taxon>
        <taxon>Nematostella</taxon>
    </lineage>
</organism>
<feature type="chain" id="PRO_5002712157" evidence="3">
    <location>
        <begin position="22"/>
        <end position="559"/>
    </location>
</feature>
<protein>
    <submittedName>
        <fullName evidence="4">Uncharacterized protein</fullName>
    </submittedName>
</protein>
<evidence type="ECO:0000256" key="3">
    <source>
        <dbReference type="SAM" id="SignalP"/>
    </source>
</evidence>
<keyword evidence="2" id="KW-0812">Transmembrane</keyword>
<keyword evidence="5" id="KW-1185">Reference proteome</keyword>
<reference evidence="4 5" key="1">
    <citation type="journal article" date="2007" name="Science">
        <title>Sea anemone genome reveals ancestral eumetazoan gene repertoire and genomic organization.</title>
        <authorList>
            <person name="Putnam N.H."/>
            <person name="Srivastava M."/>
            <person name="Hellsten U."/>
            <person name="Dirks B."/>
            <person name="Chapman J."/>
            <person name="Salamov A."/>
            <person name="Terry A."/>
            <person name="Shapiro H."/>
            <person name="Lindquist E."/>
            <person name="Kapitonov V.V."/>
            <person name="Jurka J."/>
            <person name="Genikhovich G."/>
            <person name="Grigoriev I.V."/>
            <person name="Lucas S.M."/>
            <person name="Steele R.E."/>
            <person name="Finnerty J.R."/>
            <person name="Technau U."/>
            <person name="Martindale M.Q."/>
            <person name="Rokhsar D.S."/>
        </authorList>
    </citation>
    <scope>NUCLEOTIDE SEQUENCE [LARGE SCALE GENOMIC DNA]</scope>
    <source>
        <strain evidence="5">CH2 X CH6</strain>
    </source>
</reference>
<dbReference type="InParanoid" id="A7SLU1"/>
<accession>A7SLU1</accession>
<dbReference type="HOGENOM" id="CLU_487726_0_0_1"/>
<feature type="signal peptide" evidence="3">
    <location>
        <begin position="1"/>
        <end position="21"/>
    </location>
</feature>
<evidence type="ECO:0000313" key="4">
    <source>
        <dbReference type="EMBL" id="EDO35315.1"/>
    </source>
</evidence>
<dbReference type="AlphaFoldDB" id="A7SLU1"/>
<name>A7SLU1_NEMVE</name>
<feature type="region of interest" description="Disordered" evidence="1">
    <location>
        <begin position="270"/>
        <end position="323"/>
    </location>
</feature>
<feature type="compositionally biased region" description="Basic residues" evidence="1">
    <location>
        <begin position="375"/>
        <end position="395"/>
    </location>
</feature>
<keyword evidence="2" id="KW-1133">Transmembrane helix</keyword>
<dbReference type="KEGG" id="nve:5506726"/>
<evidence type="ECO:0000256" key="1">
    <source>
        <dbReference type="SAM" id="MobiDB-lite"/>
    </source>
</evidence>
<sequence length="559" mass="65097">MPSLLSIYLIAIIVFFNSVKYVKPPIFRNNANMRITKNSFLLSRPKVARNDWEGFNTIRLTQTFRGTYPFEPEISFSTLKPMQLYPEEDNRTRIAQLNRRHSKSNLWEKVCTTGDNEFTTWSVIGSRQKAKYQMNESEINHATDTGTLKQETSQATANQDRHMLRKCSMNMVEFCDLTEFLLRYDVNAIKSNTVSRRIEVAQDNNTSHFGRYHFCSSVVEWLPPFTASERFHSMQKVWLGRVNGIVHKLGAVLDLATYMIHGFVKEHTKKTTESVGPSIARSHSDWAITRPKPRNRERAPESSQAPNDEAGKNPKVVSRDTMAQKYRARNLTTVKVINPIKPNDTKASSFTTDQASNNASVQSNKRLVPNDTRTKQTRKPFVNHHHHSRKRSKTNKRYESGFNIITILIHELYSNLEDGWNQVPDAAYLVNHLVQNFKQGLQIRHRTPERRPKVRLRDYVKKPGQTFASLFCLLITILVVWCSRRFSSWRKQKTPHFVHRRGKKRPRRNSFRIFGNDFLRWIIETTIYPVFAKIQKFCSRGNLVRVWSGVLQFTENFDG</sequence>